<dbReference type="SUPFAM" id="SSF51735">
    <property type="entry name" value="NAD(P)-binding Rossmann-fold domains"/>
    <property type="match status" value="1"/>
</dbReference>
<dbReference type="Proteomes" id="UP001212326">
    <property type="component" value="Chromosome"/>
</dbReference>
<dbReference type="InterPro" id="IPR051783">
    <property type="entry name" value="NAD(P)-dependent_oxidoreduct"/>
</dbReference>
<dbReference type="PANTHER" id="PTHR48079:SF6">
    <property type="entry name" value="NAD(P)-BINDING DOMAIN-CONTAINING PROTEIN-RELATED"/>
    <property type="match status" value="1"/>
</dbReference>
<keyword evidence="3" id="KW-1185">Reference proteome</keyword>
<name>A0ABY7PK01_9ACTN</name>
<gene>
    <name evidence="2" type="ORF">O1G22_42980</name>
</gene>
<dbReference type="InterPro" id="IPR001509">
    <property type="entry name" value="Epimerase_deHydtase"/>
</dbReference>
<dbReference type="Gene3D" id="3.40.50.720">
    <property type="entry name" value="NAD(P)-binding Rossmann-like Domain"/>
    <property type="match status" value="2"/>
</dbReference>
<evidence type="ECO:0000313" key="3">
    <source>
        <dbReference type="Proteomes" id="UP001212326"/>
    </source>
</evidence>
<sequence length="241" mass="25335">MRVFVTGATGFVGSATVAELISAGHQVTGLSRSDAGAETLTRAGATVARGDVTDLQRLRKAASGAEAIIHTAFNHDASADVRQQSENDRRVIATLGAALPKNAPLIITSGTGLVQSATGGPVTETDPHAPSSVFPRAAHVTDVARLYRLALENGQWGARYHAVTQQGVTLRAIAEVLGTHMGLPIQSLTPRQAPAYFGPLLQLAQLDLPASGTQTQQRLDWNPTGPDLLTDLRNTDYTTIS</sequence>
<dbReference type="RefSeq" id="WP_270086264.1">
    <property type="nucleotide sequence ID" value="NZ_CP115300.1"/>
</dbReference>
<accession>A0ABY7PK01</accession>
<feature type="domain" description="NAD-dependent epimerase/dehydratase" evidence="1">
    <location>
        <begin position="3"/>
        <end position="134"/>
    </location>
</feature>
<dbReference type="EMBL" id="CP115300">
    <property type="protein sequence ID" value="WBO69048.1"/>
    <property type="molecule type" value="Genomic_DNA"/>
</dbReference>
<dbReference type="Pfam" id="PF01370">
    <property type="entry name" value="Epimerase"/>
    <property type="match status" value="1"/>
</dbReference>
<reference evidence="2 3" key="1">
    <citation type="submission" date="2022-12" db="EMBL/GenBank/DDBJ databases">
        <authorList>
            <person name="Mo P."/>
        </authorList>
    </citation>
    <scope>NUCLEOTIDE SEQUENCE [LARGE SCALE GENOMIC DNA]</scope>
    <source>
        <strain evidence="2 3">HUAS 2-6</strain>
    </source>
</reference>
<dbReference type="PANTHER" id="PTHR48079">
    <property type="entry name" value="PROTEIN YEEZ"/>
    <property type="match status" value="1"/>
</dbReference>
<dbReference type="InterPro" id="IPR036291">
    <property type="entry name" value="NAD(P)-bd_dom_sf"/>
</dbReference>
<organism evidence="2 3">
    <name type="scientific">Streptomyces camelliae</name>
    <dbReference type="NCBI Taxonomy" id="3004093"/>
    <lineage>
        <taxon>Bacteria</taxon>
        <taxon>Bacillati</taxon>
        <taxon>Actinomycetota</taxon>
        <taxon>Actinomycetes</taxon>
        <taxon>Kitasatosporales</taxon>
        <taxon>Streptomycetaceae</taxon>
        <taxon>Streptomyces</taxon>
    </lineage>
</organism>
<protein>
    <submittedName>
        <fullName evidence="2">NAD-dependent epimerase/dehydratase family protein</fullName>
    </submittedName>
</protein>
<proteinExistence type="predicted"/>
<evidence type="ECO:0000313" key="2">
    <source>
        <dbReference type="EMBL" id="WBO69048.1"/>
    </source>
</evidence>
<evidence type="ECO:0000259" key="1">
    <source>
        <dbReference type="Pfam" id="PF01370"/>
    </source>
</evidence>